<gene>
    <name evidence="1" type="ORF">DEA37_0013865</name>
</gene>
<dbReference type="Gene3D" id="3.30.420.10">
    <property type="entry name" value="Ribonuclease H-like superfamily/Ribonuclease H"/>
    <property type="match status" value="1"/>
</dbReference>
<evidence type="ECO:0000313" key="2">
    <source>
        <dbReference type="Proteomes" id="UP000324629"/>
    </source>
</evidence>
<evidence type="ECO:0000313" key="1">
    <source>
        <dbReference type="EMBL" id="KAA3670034.1"/>
    </source>
</evidence>
<sequence length="132" mass="14498">MNQSGPKLITSKLKVTSVLQEVHTELGHVGQLKTESAEVVTQCLSCETCSAIKNHTPNLQAPPEPAVIEHPVQRVGVDIMGPLPVTRRGNRYILVPVDYFTKWSEAVPIERQDACTVAAVIINKWIARYGAL</sequence>
<dbReference type="SUPFAM" id="SSF53098">
    <property type="entry name" value="Ribonuclease H-like"/>
    <property type="match status" value="1"/>
</dbReference>
<dbReference type="InterPro" id="IPR052160">
    <property type="entry name" value="Gypsy_RT_Integrase-like"/>
</dbReference>
<reference evidence="1 2" key="1">
    <citation type="journal article" date="2019" name="Gigascience">
        <title>Whole-genome sequence of the oriental lung fluke Paragonimus westermani.</title>
        <authorList>
            <person name="Oey H."/>
            <person name="Zakrzewski M."/>
            <person name="Narain K."/>
            <person name="Devi K.R."/>
            <person name="Agatsuma T."/>
            <person name="Nawaratna S."/>
            <person name="Gobert G.N."/>
            <person name="Jones M.K."/>
            <person name="Ragan M.A."/>
            <person name="McManus D.P."/>
            <person name="Krause L."/>
        </authorList>
    </citation>
    <scope>NUCLEOTIDE SEQUENCE [LARGE SCALE GENOMIC DNA]</scope>
    <source>
        <strain evidence="1 2">IND2009</strain>
    </source>
</reference>
<feature type="non-terminal residue" evidence="1">
    <location>
        <position position="132"/>
    </location>
</feature>
<dbReference type="PANTHER" id="PTHR47266">
    <property type="entry name" value="ENDONUCLEASE-RELATED"/>
    <property type="match status" value="1"/>
</dbReference>
<organism evidence="1 2">
    <name type="scientific">Paragonimus westermani</name>
    <dbReference type="NCBI Taxonomy" id="34504"/>
    <lineage>
        <taxon>Eukaryota</taxon>
        <taxon>Metazoa</taxon>
        <taxon>Spiralia</taxon>
        <taxon>Lophotrochozoa</taxon>
        <taxon>Platyhelminthes</taxon>
        <taxon>Trematoda</taxon>
        <taxon>Digenea</taxon>
        <taxon>Plagiorchiida</taxon>
        <taxon>Troglotremata</taxon>
        <taxon>Troglotrematidae</taxon>
        <taxon>Paragonimus</taxon>
    </lineage>
</organism>
<name>A0A5J4N3I1_9TREM</name>
<dbReference type="Proteomes" id="UP000324629">
    <property type="component" value="Unassembled WGS sequence"/>
</dbReference>
<dbReference type="InterPro" id="IPR036397">
    <property type="entry name" value="RNaseH_sf"/>
</dbReference>
<proteinExistence type="predicted"/>
<dbReference type="EMBL" id="QNGE01016000">
    <property type="protein sequence ID" value="KAA3670034.1"/>
    <property type="molecule type" value="Genomic_DNA"/>
</dbReference>
<dbReference type="AlphaFoldDB" id="A0A5J4N3I1"/>
<evidence type="ECO:0008006" key="3">
    <source>
        <dbReference type="Google" id="ProtNLM"/>
    </source>
</evidence>
<accession>A0A5J4N3I1</accession>
<keyword evidence="2" id="KW-1185">Reference proteome</keyword>
<protein>
    <recommendedName>
        <fullName evidence="3">Integrase catalytic domain-containing protein</fullName>
    </recommendedName>
</protein>
<dbReference type="InterPro" id="IPR012337">
    <property type="entry name" value="RNaseH-like_sf"/>
</dbReference>
<dbReference type="GO" id="GO:0003676">
    <property type="term" value="F:nucleic acid binding"/>
    <property type="evidence" value="ECO:0007669"/>
    <property type="project" value="InterPro"/>
</dbReference>
<comment type="caution">
    <text evidence="1">The sequence shown here is derived from an EMBL/GenBank/DDBJ whole genome shotgun (WGS) entry which is preliminary data.</text>
</comment>